<protein>
    <submittedName>
        <fullName evidence="3">Uncharacterized protein</fullName>
    </submittedName>
</protein>
<evidence type="ECO:0000256" key="2">
    <source>
        <dbReference type="SAM" id="Phobius"/>
    </source>
</evidence>
<proteinExistence type="inferred from homology"/>
<reference evidence="3" key="1">
    <citation type="submission" date="2022-11" db="EMBL/GenBank/DDBJ databases">
        <title>Centuries of genome instability and evolution in soft-shell clam transmissible cancer (bioRxiv).</title>
        <authorList>
            <person name="Hart S.F.M."/>
            <person name="Yonemitsu M.A."/>
            <person name="Giersch R.M."/>
            <person name="Beal B.F."/>
            <person name="Arriagada G."/>
            <person name="Davis B.W."/>
            <person name="Ostrander E.A."/>
            <person name="Goff S.P."/>
            <person name="Metzger M.J."/>
        </authorList>
    </citation>
    <scope>NUCLEOTIDE SEQUENCE</scope>
    <source>
        <strain evidence="3">MELC-2E11</strain>
        <tissue evidence="3">Siphon/mantle</tissue>
    </source>
</reference>
<feature type="transmembrane region" description="Helical" evidence="2">
    <location>
        <begin position="136"/>
        <end position="156"/>
    </location>
</feature>
<feature type="non-terminal residue" evidence="3">
    <location>
        <position position="263"/>
    </location>
</feature>
<sequence>QIWGTLVASIVLRKESGNSTAEFESCVARFCPFDQHKSGAIERPPKHKIFIYTGFCVGMSSFGAIVIALFLTNSKTETDNRDGSCKNIRRVGAVMAFVSCPFGVENVGVTVMTYGVVLTVFTFINGRLAKVTGQYIIFLIVLVSVHFLEDVTVALSSTKAMSSVGWAVSFAYSNWLCMEYKIYIMMVLYTLSFVSISVLHLRHRASDRLCRTCCLTSTTERADKNTNLPTTQNARFCCCCCCCSHQTFKLHKYPLSLNCLKTK</sequence>
<gene>
    <name evidence="3" type="ORF">MAR_027706</name>
</gene>
<accession>A0ABY7F2G1</accession>
<evidence type="ECO:0000313" key="3">
    <source>
        <dbReference type="EMBL" id="WAR13526.1"/>
    </source>
</evidence>
<dbReference type="InterPro" id="IPR051951">
    <property type="entry name" value="UNC-93_regulatory"/>
</dbReference>
<feature type="transmembrane region" description="Helical" evidence="2">
    <location>
        <begin position="91"/>
        <end position="124"/>
    </location>
</feature>
<dbReference type="Proteomes" id="UP001164746">
    <property type="component" value="Chromosome 8"/>
</dbReference>
<comment type="similarity">
    <text evidence="1">Belongs to the unc-93 family.</text>
</comment>
<evidence type="ECO:0000313" key="4">
    <source>
        <dbReference type="Proteomes" id="UP001164746"/>
    </source>
</evidence>
<organism evidence="3 4">
    <name type="scientific">Mya arenaria</name>
    <name type="common">Soft-shell clam</name>
    <dbReference type="NCBI Taxonomy" id="6604"/>
    <lineage>
        <taxon>Eukaryota</taxon>
        <taxon>Metazoa</taxon>
        <taxon>Spiralia</taxon>
        <taxon>Lophotrochozoa</taxon>
        <taxon>Mollusca</taxon>
        <taxon>Bivalvia</taxon>
        <taxon>Autobranchia</taxon>
        <taxon>Heteroconchia</taxon>
        <taxon>Euheterodonta</taxon>
        <taxon>Imparidentia</taxon>
        <taxon>Neoheterodontei</taxon>
        <taxon>Myida</taxon>
        <taxon>Myoidea</taxon>
        <taxon>Myidae</taxon>
        <taxon>Mya</taxon>
    </lineage>
</organism>
<feature type="transmembrane region" description="Helical" evidence="2">
    <location>
        <begin position="182"/>
        <end position="201"/>
    </location>
</feature>
<keyword evidence="2" id="KW-1133">Transmembrane helix</keyword>
<feature type="transmembrane region" description="Helical" evidence="2">
    <location>
        <begin position="49"/>
        <end position="71"/>
    </location>
</feature>
<evidence type="ECO:0000256" key="1">
    <source>
        <dbReference type="ARBA" id="ARBA00009172"/>
    </source>
</evidence>
<dbReference type="PANTHER" id="PTHR19444:SF13">
    <property type="entry name" value="PROTEIN UNC-93 HOMOLOG A"/>
    <property type="match status" value="1"/>
</dbReference>
<keyword evidence="2" id="KW-0812">Transmembrane</keyword>
<dbReference type="EMBL" id="CP111019">
    <property type="protein sequence ID" value="WAR13526.1"/>
    <property type="molecule type" value="Genomic_DNA"/>
</dbReference>
<keyword evidence="4" id="KW-1185">Reference proteome</keyword>
<dbReference type="PANTHER" id="PTHR19444">
    <property type="entry name" value="UNC-93 RELATED"/>
    <property type="match status" value="1"/>
</dbReference>
<name>A0ABY7F2G1_MYAAR</name>
<keyword evidence="2" id="KW-0472">Membrane</keyword>
<feature type="non-terminal residue" evidence="3">
    <location>
        <position position="1"/>
    </location>
</feature>